<dbReference type="AlphaFoldDB" id="A0A1H1FID6"/>
<dbReference type="RefSeq" id="WP_090322378.1">
    <property type="nucleotide sequence ID" value="NZ_FNKJ01000003.1"/>
</dbReference>
<evidence type="ECO:0000313" key="2">
    <source>
        <dbReference type="Proteomes" id="UP000199570"/>
    </source>
</evidence>
<reference evidence="2" key="1">
    <citation type="submission" date="2016-10" db="EMBL/GenBank/DDBJ databases">
        <authorList>
            <person name="Varghese N."/>
            <person name="Submissions S."/>
        </authorList>
    </citation>
    <scope>NUCLEOTIDE SEQUENCE [LARGE SCALE GENOMIC DNA]</scope>
    <source>
        <strain evidence="2">BS3775</strain>
    </source>
</reference>
<proteinExistence type="predicted"/>
<keyword evidence="2" id="KW-1185">Reference proteome</keyword>
<dbReference type="Proteomes" id="UP000199570">
    <property type="component" value="Unassembled WGS sequence"/>
</dbReference>
<organism evidence="1 2">
    <name type="scientific">Pseudomonas moorei</name>
    <dbReference type="NCBI Taxonomy" id="395599"/>
    <lineage>
        <taxon>Bacteria</taxon>
        <taxon>Pseudomonadati</taxon>
        <taxon>Pseudomonadota</taxon>
        <taxon>Gammaproteobacteria</taxon>
        <taxon>Pseudomonadales</taxon>
        <taxon>Pseudomonadaceae</taxon>
        <taxon>Pseudomonas</taxon>
    </lineage>
</organism>
<gene>
    <name evidence="1" type="ORF">SAMN04490195_2728</name>
</gene>
<name>A0A1H1FID6_9PSED</name>
<dbReference type="EMBL" id="FNKJ01000003">
    <property type="protein sequence ID" value="SDR00843.1"/>
    <property type="molecule type" value="Genomic_DNA"/>
</dbReference>
<sequence>MSEAIKQIGNVASNTYGFQKDGVKRAMAVAAALELVALNVQGANSSNLLDAELERLSSYADKIQEALKVNAE</sequence>
<accession>A0A1H1FID6</accession>
<protein>
    <submittedName>
        <fullName evidence="1">Uncharacterized protein</fullName>
    </submittedName>
</protein>
<evidence type="ECO:0000313" key="1">
    <source>
        <dbReference type="EMBL" id="SDR00843.1"/>
    </source>
</evidence>